<proteinExistence type="predicted"/>
<dbReference type="OrthoDB" id="430722at2759"/>
<gene>
    <name evidence="1" type="ORF">HG536_0F00220</name>
</gene>
<dbReference type="KEGG" id="tgb:HG536_0F00220"/>
<evidence type="ECO:0008006" key="3">
    <source>
        <dbReference type="Google" id="ProtNLM"/>
    </source>
</evidence>
<dbReference type="AlphaFoldDB" id="A0A7G3ZJL2"/>
<reference evidence="1 2" key="1">
    <citation type="submission" date="2020-06" db="EMBL/GenBank/DDBJ databases">
        <title>The yeast mating-type switching endonuclease HO is a domesticated member of an unorthodox homing genetic element family.</title>
        <authorList>
            <person name="Coughlan A.Y."/>
            <person name="Lombardi L."/>
            <person name="Braun-Galleani S."/>
            <person name="Martos A.R."/>
            <person name="Galeote V."/>
            <person name="Bigey F."/>
            <person name="Dequin S."/>
            <person name="Byrne K.P."/>
            <person name="Wolfe K.H."/>
        </authorList>
    </citation>
    <scope>NUCLEOTIDE SEQUENCE [LARGE SCALE GENOMIC DNA]</scope>
    <source>
        <strain evidence="1 2">CBS764</strain>
    </source>
</reference>
<protein>
    <recommendedName>
        <fullName evidence="3">DUF559 domain-containing protein</fullName>
    </recommendedName>
</protein>
<accession>A0A7G3ZJL2</accession>
<dbReference type="Proteomes" id="UP000515788">
    <property type="component" value="Chromosome 6"/>
</dbReference>
<dbReference type="Gene3D" id="3.40.960.10">
    <property type="entry name" value="VSR Endonuclease"/>
    <property type="match status" value="1"/>
</dbReference>
<evidence type="ECO:0000313" key="1">
    <source>
        <dbReference type="EMBL" id="QLL33698.1"/>
    </source>
</evidence>
<sequence>MTKKKSLEEFVEECRKVHDDKYNYSITNYTRWDCKIEYICPIHGVQSQRANAHRHGRGCKLCGRERTRKTFALTTEKFIETCKKKHNNRYSYPNTVYVDYDSAVKIECARHGEFLQIAGCHLTGRGCQKCAVFNKSSGPALKPADYDEFVGLSIKVHGDVYDYSQVNYKKHYVTVDIVCTDHGPFRCTPTIHLKGKGCATCQNFDAFVQRAKSIHGDKFQYDKSTYIRSKTKMRILCREHGEFWQTPGDHARVTRKGGFYCPSCFLENKRLTIDEVKERSRNIHGLAYRFDKLVLGKSLQEEAIFYCIKCAKYFSQKPINHLRGHGCSWCCESKHEKKIKNWLQTTDYQFESQKRFPDLRYEQSLRCDFYLEQFNLIIEFDGIQHFEPVEAWGGFEKFLRVQARDRVKDDYCTEKRINLLRMKDGQDVIQGVQDLIELIKANETGHVLHMIYGRLATF</sequence>
<keyword evidence="2" id="KW-1185">Reference proteome</keyword>
<dbReference type="GeneID" id="59326913"/>
<evidence type="ECO:0000313" key="2">
    <source>
        <dbReference type="Proteomes" id="UP000515788"/>
    </source>
</evidence>
<name>A0A7G3ZJL2_9SACH</name>
<dbReference type="EMBL" id="CP059251">
    <property type="protein sequence ID" value="QLL33698.1"/>
    <property type="molecule type" value="Genomic_DNA"/>
</dbReference>
<organism evidence="1 2">
    <name type="scientific">Torulaspora globosa</name>
    <dbReference type="NCBI Taxonomy" id="48254"/>
    <lineage>
        <taxon>Eukaryota</taxon>
        <taxon>Fungi</taxon>
        <taxon>Dikarya</taxon>
        <taxon>Ascomycota</taxon>
        <taxon>Saccharomycotina</taxon>
        <taxon>Saccharomycetes</taxon>
        <taxon>Saccharomycetales</taxon>
        <taxon>Saccharomycetaceae</taxon>
        <taxon>Torulaspora</taxon>
    </lineage>
</organism>
<dbReference type="RefSeq" id="XP_037140372.1">
    <property type="nucleotide sequence ID" value="XM_037284476.1"/>
</dbReference>